<name>A0ABN2WVG0_9ACTN</name>
<dbReference type="EMBL" id="BAAAMQ010000008">
    <property type="protein sequence ID" value="GAA2099594.1"/>
    <property type="molecule type" value="Genomic_DNA"/>
</dbReference>
<comment type="caution">
    <text evidence="1">The sequence shown here is derived from an EMBL/GenBank/DDBJ whole genome shotgun (WGS) entry which is preliminary data.</text>
</comment>
<accession>A0ABN2WVG0</accession>
<proteinExistence type="predicted"/>
<gene>
    <name evidence="1" type="ORF">GCM10009726_09200</name>
</gene>
<reference evidence="1 2" key="1">
    <citation type="journal article" date="2019" name="Int. J. Syst. Evol. Microbiol.">
        <title>The Global Catalogue of Microorganisms (GCM) 10K type strain sequencing project: providing services to taxonomists for standard genome sequencing and annotation.</title>
        <authorList>
            <consortium name="The Broad Institute Genomics Platform"/>
            <consortium name="The Broad Institute Genome Sequencing Center for Infectious Disease"/>
            <person name="Wu L."/>
            <person name="Ma J."/>
        </authorList>
    </citation>
    <scope>NUCLEOTIDE SEQUENCE [LARGE SCALE GENOMIC DNA]</scope>
    <source>
        <strain evidence="1 2">JCM 13813</strain>
    </source>
</reference>
<keyword evidence="2" id="KW-1185">Reference proteome</keyword>
<evidence type="ECO:0000313" key="1">
    <source>
        <dbReference type="EMBL" id="GAA2099594.1"/>
    </source>
</evidence>
<sequence length="46" mass="4393">MNSIVISGVSGLVAALVVSVGGVNAVKSMTAGEPVAQSSIGGYADE</sequence>
<organism evidence="1 2">
    <name type="scientific">Nocardioides furvisabuli</name>
    <dbReference type="NCBI Taxonomy" id="375542"/>
    <lineage>
        <taxon>Bacteria</taxon>
        <taxon>Bacillati</taxon>
        <taxon>Actinomycetota</taxon>
        <taxon>Actinomycetes</taxon>
        <taxon>Propionibacteriales</taxon>
        <taxon>Nocardioidaceae</taxon>
        <taxon>Nocardioides</taxon>
    </lineage>
</organism>
<evidence type="ECO:0000313" key="2">
    <source>
        <dbReference type="Proteomes" id="UP001501161"/>
    </source>
</evidence>
<dbReference type="RefSeq" id="WP_207085194.1">
    <property type="nucleotide sequence ID" value="NZ_BAAAMQ010000008.1"/>
</dbReference>
<protein>
    <submittedName>
        <fullName evidence="1">Uncharacterized protein</fullName>
    </submittedName>
</protein>
<dbReference type="Proteomes" id="UP001501161">
    <property type="component" value="Unassembled WGS sequence"/>
</dbReference>